<accession>A0AAV7EWQ2</accession>
<comment type="caution">
    <text evidence="2">The sequence shown here is derived from an EMBL/GenBank/DDBJ whole genome shotgun (WGS) entry which is preliminary data.</text>
</comment>
<evidence type="ECO:0000256" key="1">
    <source>
        <dbReference type="SAM" id="MobiDB-lite"/>
    </source>
</evidence>
<gene>
    <name evidence="2" type="ORF">H6P81_004971</name>
</gene>
<sequence>MTSSEGQVNSPSQNKRSSPVQRRAHAIRSTAHSHLRASYWLKSTRTLAESIRVPNSAVPSRRVQEEPAKTFQRAGEIDREMLPAFAANYRFFLNQAARNRTAVDLDRRFSMGPTLRVRVTSNAKHIIRGSILGTRSCAPLKHGSVRINLLRLAAPSALKRAHGSTRNDKKS</sequence>
<name>A0AAV7EWQ2_ARIFI</name>
<keyword evidence="3" id="KW-1185">Reference proteome</keyword>
<protein>
    <recommendedName>
        <fullName evidence="4">Ribosomal protein S11</fullName>
    </recommendedName>
</protein>
<evidence type="ECO:0000313" key="2">
    <source>
        <dbReference type="EMBL" id="KAG9452067.1"/>
    </source>
</evidence>
<evidence type="ECO:0008006" key="4">
    <source>
        <dbReference type="Google" id="ProtNLM"/>
    </source>
</evidence>
<dbReference type="Proteomes" id="UP000825729">
    <property type="component" value="Unassembled WGS sequence"/>
</dbReference>
<feature type="region of interest" description="Disordered" evidence="1">
    <location>
        <begin position="1"/>
        <end position="30"/>
    </location>
</feature>
<dbReference type="AlphaFoldDB" id="A0AAV7EWQ2"/>
<evidence type="ECO:0000313" key="3">
    <source>
        <dbReference type="Proteomes" id="UP000825729"/>
    </source>
</evidence>
<dbReference type="EMBL" id="JAINDJ010000003">
    <property type="protein sequence ID" value="KAG9452067.1"/>
    <property type="molecule type" value="Genomic_DNA"/>
</dbReference>
<feature type="compositionally biased region" description="Polar residues" evidence="1">
    <location>
        <begin position="1"/>
        <end position="20"/>
    </location>
</feature>
<organism evidence="2 3">
    <name type="scientific">Aristolochia fimbriata</name>
    <name type="common">White veined hardy Dutchman's pipe vine</name>
    <dbReference type="NCBI Taxonomy" id="158543"/>
    <lineage>
        <taxon>Eukaryota</taxon>
        <taxon>Viridiplantae</taxon>
        <taxon>Streptophyta</taxon>
        <taxon>Embryophyta</taxon>
        <taxon>Tracheophyta</taxon>
        <taxon>Spermatophyta</taxon>
        <taxon>Magnoliopsida</taxon>
        <taxon>Magnoliidae</taxon>
        <taxon>Piperales</taxon>
        <taxon>Aristolochiaceae</taxon>
        <taxon>Aristolochia</taxon>
    </lineage>
</organism>
<reference evidence="2 3" key="1">
    <citation type="submission" date="2021-07" db="EMBL/GenBank/DDBJ databases">
        <title>The Aristolochia fimbriata genome: insights into angiosperm evolution, floral development and chemical biosynthesis.</title>
        <authorList>
            <person name="Jiao Y."/>
        </authorList>
    </citation>
    <scope>NUCLEOTIDE SEQUENCE [LARGE SCALE GENOMIC DNA]</scope>
    <source>
        <strain evidence="2">IBCAS-2021</strain>
        <tissue evidence="2">Leaf</tissue>
    </source>
</reference>
<proteinExistence type="predicted"/>